<evidence type="ECO:0000313" key="2">
    <source>
        <dbReference type="EMBL" id="OAC98345.1"/>
    </source>
</evidence>
<comment type="caution">
    <text evidence="2">The sequence shown here is derived from an EMBL/GenBank/DDBJ whole genome shotgun (WGS) entry which is preliminary data.</text>
</comment>
<reference evidence="2 3" key="1">
    <citation type="submission" date="2015-06" db="EMBL/GenBank/DDBJ databases">
        <title>Expansion of signal transduction pathways in fungi by whole-genome duplication.</title>
        <authorList>
            <consortium name="DOE Joint Genome Institute"/>
            <person name="Corrochano L.M."/>
            <person name="Kuo A."/>
            <person name="Marcet-Houben M."/>
            <person name="Polaino S."/>
            <person name="Salamov A."/>
            <person name="Villalobos J.M."/>
            <person name="Alvarez M.I."/>
            <person name="Avalos J."/>
            <person name="Benito E.P."/>
            <person name="Benoit I."/>
            <person name="Burger G."/>
            <person name="Camino L.P."/>
            <person name="Canovas D."/>
            <person name="Cerda-Olmedo E."/>
            <person name="Cheng J.-F."/>
            <person name="Dominguez A."/>
            <person name="Elias M."/>
            <person name="Eslava A.P."/>
            <person name="Glaser F."/>
            <person name="Grimwood J."/>
            <person name="Gutierrez G."/>
            <person name="Heitman J."/>
            <person name="Henrissat B."/>
            <person name="Iturriaga E.A."/>
            <person name="Lang B.F."/>
            <person name="Lavin J.L."/>
            <person name="Lee S."/>
            <person name="Li W."/>
            <person name="Lindquist E."/>
            <person name="Lopez-Garcia S."/>
            <person name="Luque E.M."/>
            <person name="Marcos A.T."/>
            <person name="Martin J."/>
            <person name="Mccluskey K."/>
            <person name="Medina H.R."/>
            <person name="Miralles-Duran A."/>
            <person name="Miyazaki A."/>
            <person name="Munoz-Torres E."/>
            <person name="Oguiza J.A."/>
            <person name="Ohm R."/>
            <person name="Olmedo M."/>
            <person name="Orejas M."/>
            <person name="Ortiz-Castellanos L."/>
            <person name="Pisabarro A.G."/>
            <person name="Rodriguez-Romero J."/>
            <person name="Ruiz-Herrera J."/>
            <person name="Ruiz-Vazquez R."/>
            <person name="Sanz C."/>
            <person name="Schackwitz W."/>
            <person name="Schmutz J."/>
            <person name="Shahriari M."/>
            <person name="Shelest E."/>
            <person name="Silva-Franco F."/>
            <person name="Soanes D."/>
            <person name="Syed K."/>
            <person name="Tagua V.G."/>
            <person name="Talbot N.J."/>
            <person name="Thon M."/>
            <person name="De Vries R.P."/>
            <person name="Wiebenga A."/>
            <person name="Yadav J.S."/>
            <person name="Braun E.L."/>
            <person name="Baker S."/>
            <person name="Garre V."/>
            <person name="Horwitz B."/>
            <person name="Torres-Martinez S."/>
            <person name="Idnurm A."/>
            <person name="Herrera-Estrella A."/>
            <person name="Gabaldon T."/>
            <person name="Grigoriev I.V."/>
        </authorList>
    </citation>
    <scope>NUCLEOTIDE SEQUENCE [LARGE SCALE GENOMIC DNA]</scope>
    <source>
        <strain evidence="2 3">CBS 277.49</strain>
    </source>
</reference>
<keyword evidence="3" id="KW-1185">Reference proteome</keyword>
<feature type="compositionally biased region" description="Basic and acidic residues" evidence="1">
    <location>
        <begin position="171"/>
        <end position="185"/>
    </location>
</feature>
<dbReference type="Proteomes" id="UP000077051">
    <property type="component" value="Unassembled WGS sequence"/>
</dbReference>
<gene>
    <name evidence="2" type="ORF">MUCCIDRAFT_115262</name>
</gene>
<evidence type="ECO:0000313" key="3">
    <source>
        <dbReference type="Proteomes" id="UP000077051"/>
    </source>
</evidence>
<dbReference type="AlphaFoldDB" id="A0A168H430"/>
<dbReference type="VEuPathDB" id="FungiDB:MUCCIDRAFT_115262"/>
<proteinExistence type="predicted"/>
<feature type="region of interest" description="Disordered" evidence="1">
    <location>
        <begin position="87"/>
        <end position="196"/>
    </location>
</feature>
<sequence>MTSEQEDNKSINDELFHLYTEYQLCKVKKNKPSLWNADDTEKNALISILTQCQQINGDTLRSVMNDIFENSVAKYTDNTSAMIEYHQAPQHTDSSSSRTPQVIMNSTKDNDDGTDPEASREAATSSIHTKTHHISSGGVKNKFDNAAVSKRNILPPSIPRRGGPSAGIPRSRREIKKEKQKHDETAAEDEDMSGALPKNNYKEMVQMIHQVERSKVMLRQRVYTINGSFIINLSSTVKGTFSVLHYGSCPGTSEKNMYRCQENLIAYRFGKLVEKLNKEHAETEAYAKAKRYYQELQSELKRQHRTYHSFPWCVFHSYTKRVVEYVNQFGIYCLFIPEVISPTTFKRAAFNDLIMLLRYVDKSCFVFRDIVQLDHQGLIIAPHQEAAPEGRAMYKKAFGNGALRH</sequence>
<name>A0A168H430_MUCCL</name>
<evidence type="ECO:0000256" key="1">
    <source>
        <dbReference type="SAM" id="MobiDB-lite"/>
    </source>
</evidence>
<dbReference type="EMBL" id="AMYB01000010">
    <property type="protein sequence ID" value="OAC98345.1"/>
    <property type="molecule type" value="Genomic_DNA"/>
</dbReference>
<feature type="compositionally biased region" description="Polar residues" evidence="1">
    <location>
        <begin position="89"/>
        <end position="107"/>
    </location>
</feature>
<protein>
    <submittedName>
        <fullName evidence="2">Uncharacterized protein</fullName>
    </submittedName>
</protein>
<dbReference type="OrthoDB" id="2285426at2759"/>
<accession>A0A168H430</accession>
<organism evidence="2 3">
    <name type="scientific">Mucor lusitanicus CBS 277.49</name>
    <dbReference type="NCBI Taxonomy" id="747725"/>
    <lineage>
        <taxon>Eukaryota</taxon>
        <taxon>Fungi</taxon>
        <taxon>Fungi incertae sedis</taxon>
        <taxon>Mucoromycota</taxon>
        <taxon>Mucoromycotina</taxon>
        <taxon>Mucoromycetes</taxon>
        <taxon>Mucorales</taxon>
        <taxon>Mucorineae</taxon>
        <taxon>Mucoraceae</taxon>
        <taxon>Mucor</taxon>
    </lineage>
</organism>